<accession>A0A382TZZ6</accession>
<organism evidence="1">
    <name type="scientific">marine metagenome</name>
    <dbReference type="NCBI Taxonomy" id="408172"/>
    <lineage>
        <taxon>unclassified sequences</taxon>
        <taxon>metagenomes</taxon>
        <taxon>ecological metagenomes</taxon>
    </lineage>
</organism>
<evidence type="ECO:0000313" key="1">
    <source>
        <dbReference type="EMBL" id="SVD26998.1"/>
    </source>
</evidence>
<proteinExistence type="predicted"/>
<dbReference type="AlphaFoldDB" id="A0A382TZZ6"/>
<reference evidence="1" key="1">
    <citation type="submission" date="2018-05" db="EMBL/GenBank/DDBJ databases">
        <authorList>
            <person name="Lanie J.A."/>
            <person name="Ng W.-L."/>
            <person name="Kazmierczak K.M."/>
            <person name="Andrzejewski T.M."/>
            <person name="Davidsen T.M."/>
            <person name="Wayne K.J."/>
            <person name="Tettelin H."/>
            <person name="Glass J.I."/>
            <person name="Rusch D."/>
            <person name="Podicherti R."/>
            <person name="Tsui H.-C.T."/>
            <person name="Winkler M.E."/>
        </authorList>
    </citation>
    <scope>NUCLEOTIDE SEQUENCE</scope>
</reference>
<protein>
    <recommendedName>
        <fullName evidence="2">SLH domain-containing protein</fullName>
    </recommendedName>
</protein>
<sequence>MLSHLKRRIGVFAAIAVLAAGVPALTTSPASAAASTTLVLAVSDPATYEACPSGTAAAAGFTDTTATDVDCIKMYGITTGVTATTYEPTASVPRWQMALYLTRMAGPTQVTLGTGADQGFTDISGKSAEIQTAI</sequence>
<feature type="non-terminal residue" evidence="1">
    <location>
        <position position="134"/>
    </location>
</feature>
<gene>
    <name evidence="1" type="ORF">METZ01_LOCUS379852</name>
</gene>
<evidence type="ECO:0008006" key="2">
    <source>
        <dbReference type="Google" id="ProtNLM"/>
    </source>
</evidence>
<dbReference type="EMBL" id="UINC01140069">
    <property type="protein sequence ID" value="SVD26998.1"/>
    <property type="molecule type" value="Genomic_DNA"/>
</dbReference>
<name>A0A382TZZ6_9ZZZZ</name>